<evidence type="ECO:0000313" key="4">
    <source>
        <dbReference type="EMBL" id="CAG9788539.1"/>
    </source>
</evidence>
<dbReference type="InterPro" id="IPR001660">
    <property type="entry name" value="SAM"/>
</dbReference>
<sequence length="147" mass="16861">MYSFYYSVKFIQNYNKKFKCTELSIDIRIVSPTEFYPQCSSWTALYNSTVLRIYVHRGYSVFYIHTVGIFWLDLFKKHELDMSTFASLNEADLTEIGVTAFGARRKMLLIIAELQKQSCGLKGAAGSSARKLPTSPPYNTPALTDKW</sequence>
<accession>A0A9N9WEF3</accession>
<dbReference type="PANTHER" id="PTHR10627:SF69">
    <property type="entry name" value="PROTEIN BICAUDAL C"/>
    <property type="match status" value="1"/>
</dbReference>
<dbReference type="Proteomes" id="UP001153714">
    <property type="component" value="Chromosome 2"/>
</dbReference>
<evidence type="ECO:0000259" key="3">
    <source>
        <dbReference type="Pfam" id="PF00536"/>
    </source>
</evidence>
<reference evidence="4" key="1">
    <citation type="submission" date="2021-12" db="EMBL/GenBank/DDBJ databases">
        <authorList>
            <person name="King R."/>
        </authorList>
    </citation>
    <scope>NUCLEOTIDE SEQUENCE</scope>
</reference>
<feature type="domain" description="SAM" evidence="3">
    <location>
        <begin position="73"/>
        <end position="114"/>
    </location>
</feature>
<feature type="region of interest" description="Disordered" evidence="2">
    <location>
        <begin position="124"/>
        <end position="147"/>
    </location>
</feature>
<dbReference type="AlphaFoldDB" id="A0A9N9WEF3"/>
<organism evidence="4 5">
    <name type="scientific">Diatraea saccharalis</name>
    <name type="common">sugarcane borer</name>
    <dbReference type="NCBI Taxonomy" id="40085"/>
    <lineage>
        <taxon>Eukaryota</taxon>
        <taxon>Metazoa</taxon>
        <taxon>Ecdysozoa</taxon>
        <taxon>Arthropoda</taxon>
        <taxon>Hexapoda</taxon>
        <taxon>Insecta</taxon>
        <taxon>Pterygota</taxon>
        <taxon>Neoptera</taxon>
        <taxon>Endopterygota</taxon>
        <taxon>Lepidoptera</taxon>
        <taxon>Glossata</taxon>
        <taxon>Ditrysia</taxon>
        <taxon>Pyraloidea</taxon>
        <taxon>Crambidae</taxon>
        <taxon>Crambinae</taxon>
        <taxon>Diatraea</taxon>
    </lineage>
</organism>
<dbReference type="PANTHER" id="PTHR10627">
    <property type="entry name" value="SCP160"/>
    <property type="match status" value="1"/>
</dbReference>
<reference evidence="4" key="2">
    <citation type="submission" date="2022-10" db="EMBL/GenBank/DDBJ databases">
        <authorList>
            <consortium name="ENA_rothamsted_submissions"/>
            <consortium name="culmorum"/>
            <person name="King R."/>
        </authorList>
    </citation>
    <scope>NUCLEOTIDE SEQUENCE</scope>
</reference>
<dbReference type="InterPro" id="IPR013761">
    <property type="entry name" value="SAM/pointed_sf"/>
</dbReference>
<dbReference type="Pfam" id="PF00536">
    <property type="entry name" value="SAM_1"/>
    <property type="match status" value="1"/>
</dbReference>
<dbReference type="OrthoDB" id="271862at2759"/>
<proteinExistence type="predicted"/>
<dbReference type="Gene3D" id="1.10.150.50">
    <property type="entry name" value="Transcription Factor, Ets-1"/>
    <property type="match status" value="1"/>
</dbReference>
<evidence type="ECO:0000256" key="2">
    <source>
        <dbReference type="SAM" id="MobiDB-lite"/>
    </source>
</evidence>
<keyword evidence="1" id="KW-0677">Repeat</keyword>
<dbReference type="GO" id="GO:0005737">
    <property type="term" value="C:cytoplasm"/>
    <property type="evidence" value="ECO:0007669"/>
    <property type="project" value="TreeGrafter"/>
</dbReference>
<dbReference type="EMBL" id="OU893333">
    <property type="protein sequence ID" value="CAG9788539.1"/>
    <property type="molecule type" value="Genomic_DNA"/>
</dbReference>
<gene>
    <name evidence="4" type="ORF">DIATSA_LOCUS6337</name>
</gene>
<evidence type="ECO:0000313" key="5">
    <source>
        <dbReference type="Proteomes" id="UP001153714"/>
    </source>
</evidence>
<dbReference type="SUPFAM" id="SSF47769">
    <property type="entry name" value="SAM/Pointed domain"/>
    <property type="match status" value="1"/>
</dbReference>
<evidence type="ECO:0000256" key="1">
    <source>
        <dbReference type="ARBA" id="ARBA00022737"/>
    </source>
</evidence>
<keyword evidence="5" id="KW-1185">Reference proteome</keyword>
<name>A0A9N9WEF3_9NEOP</name>
<protein>
    <recommendedName>
        <fullName evidence="3">SAM domain-containing protein</fullName>
    </recommendedName>
</protein>